<dbReference type="Proteomes" id="UP000003009">
    <property type="component" value="Unassembled WGS sequence"/>
</dbReference>
<evidence type="ECO:0000313" key="1">
    <source>
        <dbReference type="EMBL" id="EEP67439.1"/>
    </source>
</evidence>
<protein>
    <submittedName>
        <fullName evidence="1">Uncharacterized protein</fullName>
    </submittedName>
</protein>
<accession>C4GL30</accession>
<reference evidence="1" key="1">
    <citation type="submission" date="2009-04" db="EMBL/GenBank/DDBJ databases">
        <authorList>
            <person name="Weinstock G."/>
            <person name="Sodergren E."/>
            <person name="Clifton S."/>
            <person name="Fulton L."/>
            <person name="Fulton B."/>
            <person name="Courtney L."/>
            <person name="Fronick C."/>
            <person name="Harrison M."/>
            <person name="Strong C."/>
            <person name="Farmer C."/>
            <person name="Delahaunty K."/>
            <person name="Markovic C."/>
            <person name="Hall O."/>
            <person name="Minx P."/>
            <person name="Tomlinson C."/>
            <person name="Mitreva M."/>
            <person name="Nelson J."/>
            <person name="Hou S."/>
            <person name="Wollam A."/>
            <person name="Pepin K.H."/>
            <person name="Johnson M."/>
            <person name="Bhonagiri V."/>
            <person name="Nash W.E."/>
            <person name="Warren W."/>
            <person name="Chinwalla A."/>
            <person name="Mardis E.R."/>
            <person name="Wilson R.K."/>
        </authorList>
    </citation>
    <scope>NUCLEOTIDE SEQUENCE [LARGE SCALE GENOMIC DNA]</scope>
    <source>
        <strain evidence="1">ATCC 51147</strain>
    </source>
</reference>
<evidence type="ECO:0000313" key="2">
    <source>
        <dbReference type="Proteomes" id="UP000003009"/>
    </source>
</evidence>
<sequence length="65" mass="6935">MVGNYRWNNQATISPMMQPETGRTAFQTALMIAADGKMARGCRGLPLLAVGGETPARAKIGQWAA</sequence>
<gene>
    <name evidence="1" type="ORF">GCWU000324_01686</name>
</gene>
<name>C4GL30_9NEIS</name>
<proteinExistence type="predicted"/>
<dbReference type="EMBL" id="ACJW02000003">
    <property type="protein sequence ID" value="EEP67439.1"/>
    <property type="molecule type" value="Genomic_DNA"/>
</dbReference>
<comment type="caution">
    <text evidence="1">The sequence shown here is derived from an EMBL/GenBank/DDBJ whole genome shotgun (WGS) entry which is preliminary data.</text>
</comment>
<dbReference type="STRING" id="629741.GCWU000324_01686"/>
<organism evidence="1 2">
    <name type="scientific">Kingella oralis ATCC 51147</name>
    <dbReference type="NCBI Taxonomy" id="629741"/>
    <lineage>
        <taxon>Bacteria</taxon>
        <taxon>Pseudomonadati</taxon>
        <taxon>Pseudomonadota</taxon>
        <taxon>Betaproteobacteria</taxon>
        <taxon>Neisseriales</taxon>
        <taxon>Neisseriaceae</taxon>
        <taxon>Kingella</taxon>
    </lineage>
</organism>
<dbReference type="HOGENOM" id="CLU_2844024_0_0_4"/>
<dbReference type="AlphaFoldDB" id="C4GL30"/>
<keyword evidence="2" id="KW-1185">Reference proteome</keyword>